<evidence type="ECO:0000256" key="10">
    <source>
        <dbReference type="ARBA" id="ARBA00023310"/>
    </source>
</evidence>
<comment type="similarity">
    <text evidence="2">Belongs to the ATPase A chain family.</text>
</comment>
<dbReference type="PROSITE" id="PS00449">
    <property type="entry name" value="ATPASE_A"/>
    <property type="match status" value="1"/>
</dbReference>
<dbReference type="InterPro" id="IPR023011">
    <property type="entry name" value="ATP_synth_F0_asu_AS"/>
</dbReference>
<evidence type="ECO:0000256" key="4">
    <source>
        <dbReference type="ARBA" id="ARBA00022547"/>
    </source>
</evidence>
<dbReference type="Gene3D" id="1.20.120.220">
    <property type="entry name" value="ATP synthase, F0 complex, subunit A"/>
    <property type="match status" value="1"/>
</dbReference>
<keyword evidence="3" id="KW-0813">Transport</keyword>
<dbReference type="PRINTS" id="PR00123">
    <property type="entry name" value="ATPASEA"/>
</dbReference>
<reference evidence="13" key="1">
    <citation type="journal article" date="2016" name="Mitochondrial DNA A DNA Mapp Seq Anal">
        <title>The male and female complete mitochondrial genome sequences of the Endangered freshwater mussel Potomida littoralis (Cuvier, 1798) (Bivalvia: Unionidae).</title>
        <authorList>
            <person name="Froufe E."/>
            <person name="Gan H.M."/>
            <person name="Lee Y.P."/>
            <person name="Carneiro J."/>
            <person name="Varandas S."/>
            <person name="Teixeira A."/>
            <person name="Zieritz A."/>
            <person name="Sousa R."/>
            <person name="Lopes-Lima M."/>
        </authorList>
    </citation>
    <scope>NUCLEOTIDE SEQUENCE</scope>
    <source>
        <strain evidence="13">PL702M</strain>
        <tissue evidence="13">Gonad tissue</tissue>
    </source>
</reference>
<dbReference type="GO" id="GO:0045259">
    <property type="term" value="C:proton-transporting ATP synthase complex"/>
    <property type="evidence" value="ECO:0007669"/>
    <property type="project" value="UniProtKB-KW"/>
</dbReference>
<feature type="transmembrane region" description="Helical" evidence="12">
    <location>
        <begin position="50"/>
        <end position="67"/>
    </location>
</feature>
<proteinExistence type="inferred from homology"/>
<keyword evidence="4" id="KW-0138">CF(0)</keyword>
<comment type="subcellular location">
    <subcellularLocation>
        <location evidence="1">Membrane</location>
        <topology evidence="1">Multi-pass membrane protein</topology>
    </subcellularLocation>
    <subcellularLocation>
        <location evidence="11">Mitochondrion inner membrane</location>
        <topology evidence="11">Multi-pass membrane protein</topology>
    </subcellularLocation>
</comment>
<evidence type="ECO:0000256" key="1">
    <source>
        <dbReference type="ARBA" id="ARBA00004141"/>
    </source>
</evidence>
<dbReference type="SUPFAM" id="SSF81336">
    <property type="entry name" value="F1F0 ATP synthase subunit A"/>
    <property type="match status" value="1"/>
</dbReference>
<dbReference type="InterPro" id="IPR045083">
    <property type="entry name" value="ATP_synth_F0_asu_bact/mt"/>
</dbReference>
<keyword evidence="13" id="KW-0496">Mitochondrion</keyword>
<feature type="transmembrane region" description="Helical" evidence="12">
    <location>
        <begin position="107"/>
        <end position="126"/>
    </location>
</feature>
<name>A0A0U2U316_9BIVA</name>
<evidence type="ECO:0000256" key="12">
    <source>
        <dbReference type="SAM" id="Phobius"/>
    </source>
</evidence>
<evidence type="ECO:0000313" key="13">
    <source>
        <dbReference type="EMBL" id="ALQ78690.1"/>
    </source>
</evidence>
<keyword evidence="10" id="KW-0066">ATP synthesis</keyword>
<keyword evidence="8" id="KW-0406">Ion transport</keyword>
<feature type="transmembrane region" description="Helical" evidence="12">
    <location>
        <begin position="165"/>
        <end position="183"/>
    </location>
</feature>
<dbReference type="NCBIfam" id="TIGR01131">
    <property type="entry name" value="ATP_synt_6_or_A"/>
    <property type="match status" value="1"/>
</dbReference>
<dbReference type="GO" id="GO:0005743">
    <property type="term" value="C:mitochondrial inner membrane"/>
    <property type="evidence" value="ECO:0007669"/>
    <property type="project" value="UniProtKB-SubCell"/>
</dbReference>
<evidence type="ECO:0000256" key="9">
    <source>
        <dbReference type="ARBA" id="ARBA00023136"/>
    </source>
</evidence>
<dbReference type="PANTHER" id="PTHR11410">
    <property type="entry name" value="ATP SYNTHASE SUBUNIT A"/>
    <property type="match status" value="1"/>
</dbReference>
<evidence type="ECO:0000256" key="2">
    <source>
        <dbReference type="ARBA" id="ARBA00006810"/>
    </source>
</evidence>
<evidence type="ECO:0000256" key="11">
    <source>
        <dbReference type="RuleBase" id="RU004450"/>
    </source>
</evidence>
<evidence type="ECO:0000256" key="6">
    <source>
        <dbReference type="ARBA" id="ARBA00022781"/>
    </source>
</evidence>
<feature type="transmembrane region" description="Helical" evidence="12">
    <location>
        <begin position="195"/>
        <end position="220"/>
    </location>
</feature>
<dbReference type="InterPro" id="IPR035908">
    <property type="entry name" value="F0_ATP_A_sf"/>
</dbReference>
<protein>
    <recommendedName>
        <fullName evidence="11">ATP synthase subunit a</fullName>
    </recommendedName>
</protein>
<feature type="transmembrane region" description="Helical" evidence="12">
    <location>
        <begin position="133"/>
        <end position="153"/>
    </location>
</feature>
<dbReference type="AlphaFoldDB" id="A0A0U2U316"/>
<keyword evidence="6" id="KW-0375">Hydrogen ion transport</keyword>
<dbReference type="InterPro" id="IPR000568">
    <property type="entry name" value="ATP_synth_F0_asu"/>
</dbReference>
<keyword evidence="5 12" id="KW-0812">Transmembrane</keyword>
<sequence>MLTDIFSSLDYYYVSESRSLFIDWLSYFSLMMGGLAVYPQKGGFWVNGSYFLRVIYTLVGVIFRIVVDCKGYRFGGFGLGCVGGFWVLILLNFGGMVPGSTSLTSQLSVGLSFALMWWFWSVFSGCCYDWKSFLGHLLPLGTPVVLCPLMIMIESVSVLIRPVTLAVRLVANITMGHLVLSLMGDNLIGKGSVIVGIYVLFEFFVCGLQAYVFTLLVSLYSADHPGY</sequence>
<dbReference type="Pfam" id="PF00119">
    <property type="entry name" value="ATP-synt_A"/>
    <property type="match status" value="1"/>
</dbReference>
<dbReference type="GO" id="GO:0046933">
    <property type="term" value="F:proton-transporting ATP synthase activity, rotational mechanism"/>
    <property type="evidence" value="ECO:0007669"/>
    <property type="project" value="TreeGrafter"/>
</dbReference>
<dbReference type="CDD" id="cd00310">
    <property type="entry name" value="ATP-synt_Fo_a_6"/>
    <property type="match status" value="1"/>
</dbReference>
<gene>
    <name evidence="13" type="primary">atp6</name>
</gene>
<accession>A0A0U2U316</accession>
<feature type="transmembrane region" description="Helical" evidence="12">
    <location>
        <begin position="20"/>
        <end position="38"/>
    </location>
</feature>
<dbReference type="PANTHER" id="PTHR11410:SF0">
    <property type="entry name" value="ATP SYNTHASE SUBUNIT A"/>
    <property type="match status" value="1"/>
</dbReference>
<keyword evidence="9 12" id="KW-0472">Membrane</keyword>
<evidence type="ECO:0000256" key="5">
    <source>
        <dbReference type="ARBA" id="ARBA00022692"/>
    </source>
</evidence>
<geneLocation type="mitochondrion" evidence="13"/>
<keyword evidence="7 12" id="KW-1133">Transmembrane helix</keyword>
<dbReference type="EMBL" id="KT247375">
    <property type="protein sequence ID" value="ALQ78690.1"/>
    <property type="molecule type" value="Genomic_DNA"/>
</dbReference>
<evidence type="ECO:0000256" key="3">
    <source>
        <dbReference type="ARBA" id="ARBA00022448"/>
    </source>
</evidence>
<evidence type="ECO:0000256" key="8">
    <source>
        <dbReference type="ARBA" id="ARBA00023065"/>
    </source>
</evidence>
<organism evidence="13">
    <name type="scientific">Potomida littoralis</name>
    <dbReference type="NCBI Taxonomy" id="165005"/>
    <lineage>
        <taxon>Eukaryota</taxon>
        <taxon>Metazoa</taxon>
        <taxon>Spiralia</taxon>
        <taxon>Lophotrochozoa</taxon>
        <taxon>Mollusca</taxon>
        <taxon>Bivalvia</taxon>
        <taxon>Autobranchia</taxon>
        <taxon>Heteroconchia</taxon>
        <taxon>Palaeoheterodonta</taxon>
        <taxon>Unionida</taxon>
        <taxon>Unionoidea</taxon>
        <taxon>Unionidae</taxon>
        <taxon>Gonideinae</taxon>
        <taxon>Potomida</taxon>
    </lineage>
</organism>
<feature type="transmembrane region" description="Helical" evidence="12">
    <location>
        <begin position="74"/>
        <end position="95"/>
    </location>
</feature>
<evidence type="ECO:0000256" key="7">
    <source>
        <dbReference type="ARBA" id="ARBA00022989"/>
    </source>
</evidence>